<protein>
    <submittedName>
        <fullName evidence="1">Transcriptional regulator</fullName>
    </submittedName>
</protein>
<comment type="caution">
    <text evidence="1">The sequence shown here is derived from an EMBL/GenBank/DDBJ whole genome shotgun (WGS) entry which is preliminary data.</text>
</comment>
<dbReference type="Proteomes" id="UP000031967">
    <property type="component" value="Unassembled WGS sequence"/>
</dbReference>
<dbReference type="NCBIfam" id="TIGR01637">
    <property type="entry name" value="phage_arpU"/>
    <property type="match status" value="1"/>
</dbReference>
<reference evidence="1 2" key="1">
    <citation type="submission" date="2014-12" db="EMBL/GenBank/DDBJ databases">
        <title>Draft genome sequence of Paenibacillus kamchatkensis strain B-2647.</title>
        <authorList>
            <person name="Karlyshev A.V."/>
            <person name="Kudryashova E.B."/>
        </authorList>
    </citation>
    <scope>NUCLEOTIDE SEQUENCE [LARGE SCALE GENOMIC DNA]</scope>
    <source>
        <strain evidence="1 2">VKM B-2647</strain>
    </source>
</reference>
<sequence>MDKLGIRLPEVDRKRTQEAVEAALETYRIFKYIGFEMRETNVTSLYEPRYNGRTNRTSNETAKIAVYTTNEPERRRRYCENIEQAVSRLHPKQQLLITERYMKSDYVFDYVVYNQVFDPPISADTYAKIRWRAFYLLALALDIAVPKGNG</sequence>
<dbReference type="InterPro" id="IPR006524">
    <property type="entry name" value="ArpU-like"/>
</dbReference>
<name>A0ABR5A3F1_9BACL</name>
<evidence type="ECO:0000313" key="2">
    <source>
        <dbReference type="Proteomes" id="UP000031967"/>
    </source>
</evidence>
<keyword evidence="2" id="KW-1185">Reference proteome</keyword>
<accession>A0ABR5A3F1</accession>
<dbReference type="EMBL" id="JXAK01000124">
    <property type="protein sequence ID" value="KIL35526.1"/>
    <property type="molecule type" value="Genomic_DNA"/>
</dbReference>
<evidence type="ECO:0000313" key="1">
    <source>
        <dbReference type="EMBL" id="KIL35526.1"/>
    </source>
</evidence>
<gene>
    <name evidence="1" type="ORF">SD70_32165</name>
</gene>
<organism evidence="1 2">
    <name type="scientific">Gordoniibacillus kamchatkensis</name>
    <dbReference type="NCBI Taxonomy" id="1590651"/>
    <lineage>
        <taxon>Bacteria</taxon>
        <taxon>Bacillati</taxon>
        <taxon>Bacillota</taxon>
        <taxon>Bacilli</taxon>
        <taxon>Bacillales</taxon>
        <taxon>Paenibacillaceae</taxon>
        <taxon>Gordoniibacillus</taxon>
    </lineage>
</organism>
<proteinExistence type="predicted"/>